<evidence type="ECO:0000256" key="1">
    <source>
        <dbReference type="SAM" id="SignalP"/>
    </source>
</evidence>
<dbReference type="Proteomes" id="UP000286641">
    <property type="component" value="Unplaced"/>
</dbReference>
<organism evidence="2 3">
    <name type="scientific">Callorhinus ursinus</name>
    <name type="common">Northern fur seal</name>
    <dbReference type="NCBI Taxonomy" id="34884"/>
    <lineage>
        <taxon>Eukaryota</taxon>
        <taxon>Metazoa</taxon>
        <taxon>Chordata</taxon>
        <taxon>Craniata</taxon>
        <taxon>Vertebrata</taxon>
        <taxon>Euteleostomi</taxon>
        <taxon>Mammalia</taxon>
        <taxon>Eutheria</taxon>
        <taxon>Laurasiatheria</taxon>
        <taxon>Carnivora</taxon>
        <taxon>Caniformia</taxon>
        <taxon>Pinnipedia</taxon>
        <taxon>Otariidae</taxon>
        <taxon>Callorhinus</taxon>
    </lineage>
</organism>
<name>A0A3Q7QU74_CALUR</name>
<dbReference type="AlphaFoldDB" id="A0A3Q7QU74"/>
<feature type="chain" id="PRO_5018561385" evidence="1">
    <location>
        <begin position="23"/>
        <end position="92"/>
    </location>
</feature>
<evidence type="ECO:0000313" key="3">
    <source>
        <dbReference type="RefSeq" id="XP_025749283.1"/>
    </source>
</evidence>
<dbReference type="InParanoid" id="A0A3Q7QU74"/>
<dbReference type="RefSeq" id="XP_025749283.1">
    <property type="nucleotide sequence ID" value="XM_025893498.1"/>
</dbReference>
<proteinExistence type="predicted"/>
<accession>A0A3Q7QU74</accession>
<keyword evidence="2" id="KW-1185">Reference proteome</keyword>
<gene>
    <name evidence="3" type="primary">LOC112840249</name>
</gene>
<reference evidence="3" key="2">
    <citation type="submission" date="2025-08" db="UniProtKB">
        <authorList>
            <consortium name="RefSeq"/>
        </authorList>
    </citation>
    <scope>IDENTIFICATION</scope>
    <source>
        <tissue evidence="3">Blood</tissue>
    </source>
</reference>
<evidence type="ECO:0000313" key="2">
    <source>
        <dbReference type="Proteomes" id="UP000286641"/>
    </source>
</evidence>
<feature type="signal peptide" evidence="1">
    <location>
        <begin position="1"/>
        <end position="22"/>
    </location>
</feature>
<keyword evidence="1" id="KW-0732">Signal</keyword>
<reference key="1">
    <citation type="submission" date="2019-01" db="UniProtKB">
        <authorList>
            <consortium name="RefSeq"/>
        </authorList>
    </citation>
    <scope>IDENTIFICATION</scope>
</reference>
<protein>
    <submittedName>
        <fullName evidence="3">Uncharacterized protein LOC112840249</fullName>
    </submittedName>
</protein>
<sequence length="92" mass="10911">MGPRMFHLLLLSIFTVLFMDEGDRVLTSKFIRFCYQCAHFNGYRCLTGLRRCWKINLTVYNRSCSIDHYYYSDRITDGTPTMLGDHLVFLLQ</sequence>